<proteinExistence type="predicted"/>
<evidence type="ECO:0000313" key="1">
    <source>
        <dbReference type="EMBL" id="RQW64042.1"/>
    </source>
</evidence>
<dbReference type="OrthoDB" id="6399296at2"/>
<reference evidence="1 2" key="1">
    <citation type="submission" date="2018-11" db="EMBL/GenBank/DDBJ databases">
        <title>Vibrio LJC006 sp. nov., isolated from seawater during the bloom of the enteromorpha.</title>
        <authorList>
            <person name="Liang J."/>
        </authorList>
    </citation>
    <scope>NUCLEOTIDE SEQUENCE [LARGE SCALE GENOMIC DNA]</scope>
    <source>
        <strain evidence="1 2">LJC006</strain>
    </source>
</reference>
<evidence type="ECO:0000313" key="2">
    <source>
        <dbReference type="Proteomes" id="UP000281112"/>
    </source>
</evidence>
<gene>
    <name evidence="1" type="ORF">EES38_05405</name>
</gene>
<dbReference type="EMBL" id="RJVQ01000002">
    <property type="protein sequence ID" value="RQW64042.1"/>
    <property type="molecule type" value="Genomic_DNA"/>
</dbReference>
<protein>
    <submittedName>
        <fullName evidence="1">Uncharacterized protein</fullName>
    </submittedName>
</protein>
<comment type="caution">
    <text evidence="1">The sequence shown here is derived from an EMBL/GenBank/DDBJ whole genome shotgun (WGS) entry which is preliminary data.</text>
</comment>
<dbReference type="Proteomes" id="UP000281112">
    <property type="component" value="Unassembled WGS sequence"/>
</dbReference>
<dbReference type="AlphaFoldDB" id="A0A3N9U387"/>
<accession>A0A3N9U387</accession>
<keyword evidence="2" id="KW-1185">Reference proteome</keyword>
<organism evidence="1 2">
    <name type="scientific">Vibrio viridaestus</name>
    <dbReference type="NCBI Taxonomy" id="2487322"/>
    <lineage>
        <taxon>Bacteria</taxon>
        <taxon>Pseudomonadati</taxon>
        <taxon>Pseudomonadota</taxon>
        <taxon>Gammaproteobacteria</taxon>
        <taxon>Vibrionales</taxon>
        <taxon>Vibrionaceae</taxon>
        <taxon>Vibrio</taxon>
    </lineage>
</organism>
<sequence length="298" mass="32258">MMWSQASLNWPDSAQSLETQSATVLNSVSSTMNSASNTLAELSGYAGYSQHPLSSEAAGLLSLRSELTSLLSSGTVMTVSPYQFEVGTKTKAGNYLDAKTAIDKLVQKLRDKADKYRPVTSQYCIAIMLSASKIEDFATNLNQLTQVFTLPDWCMAARYSTSLAGIETTKRYQPASIKQPRFKPGSDLNFNPLGEYLQWQGAQIATLESLASDQQNVISKLGALASKRGQYVTTTTQQIAALKNLHGAVWSMSLNGNAESLATTLSKSSAPTSHPFTIASLILSESPLTFWEELLCSP</sequence>
<name>A0A3N9U387_9VIBR</name>